<dbReference type="Proteomes" id="UP000554144">
    <property type="component" value="Unassembled WGS sequence"/>
</dbReference>
<dbReference type="PANTHER" id="PTHR43489">
    <property type="entry name" value="ISOMERASE"/>
    <property type="match status" value="1"/>
</dbReference>
<evidence type="ECO:0000256" key="1">
    <source>
        <dbReference type="ARBA" id="ARBA00023235"/>
    </source>
</evidence>
<evidence type="ECO:0000313" key="5">
    <source>
        <dbReference type="EMBL" id="NYT85382.1"/>
    </source>
</evidence>
<dbReference type="InterPro" id="IPR053398">
    <property type="entry name" value="HPT_OtnI_isomerases"/>
</dbReference>
<dbReference type="InterPro" id="IPR026040">
    <property type="entry name" value="HyI-like"/>
</dbReference>
<dbReference type="PIRSF" id="PIRSF006241">
    <property type="entry name" value="HyI"/>
    <property type="match status" value="1"/>
</dbReference>
<dbReference type="GO" id="GO:0046487">
    <property type="term" value="P:glyoxylate metabolic process"/>
    <property type="evidence" value="ECO:0007669"/>
    <property type="project" value="TreeGrafter"/>
</dbReference>
<evidence type="ECO:0000259" key="4">
    <source>
        <dbReference type="Pfam" id="PF01261"/>
    </source>
</evidence>
<dbReference type="PANTHER" id="PTHR43489:SF6">
    <property type="entry name" value="HYDROXYPYRUVATE ISOMERASE-RELATED"/>
    <property type="match status" value="1"/>
</dbReference>
<dbReference type="NCBIfam" id="NF043033">
    <property type="entry name" value="OxoTetrIsom"/>
    <property type="match status" value="1"/>
</dbReference>
<accession>A0A853GZ48</accession>
<reference evidence="5 6" key="1">
    <citation type="submission" date="2020-07" db="EMBL/GenBank/DDBJ databases">
        <title>Taxonomic revisions and descriptions of new bacterial species based on genomic comparisons in the high-G+C-content subgroup of the family Alcaligenaceae.</title>
        <authorList>
            <person name="Szabo A."/>
            <person name="Felfoldi T."/>
        </authorList>
    </citation>
    <scope>NUCLEOTIDE SEQUENCE [LARGE SCALE GENOMIC DNA]</scope>
    <source>
        <strain evidence="5 6">DSM 25667</strain>
    </source>
</reference>
<dbReference type="InterPro" id="IPR050417">
    <property type="entry name" value="Sugar_Epim/Isomerase"/>
</dbReference>
<dbReference type="SUPFAM" id="SSF51658">
    <property type="entry name" value="Xylose isomerase-like"/>
    <property type="match status" value="1"/>
</dbReference>
<dbReference type="GO" id="GO:0008903">
    <property type="term" value="F:hydroxypyruvate isomerase activity"/>
    <property type="evidence" value="ECO:0007669"/>
    <property type="project" value="TreeGrafter"/>
</dbReference>
<comment type="similarity">
    <text evidence="2">Belongs to the hyi family.</text>
</comment>
<keyword evidence="1 2" id="KW-0413">Isomerase</keyword>
<dbReference type="EMBL" id="JACCEV010000002">
    <property type="protein sequence ID" value="NYT85382.1"/>
    <property type="molecule type" value="Genomic_DNA"/>
</dbReference>
<keyword evidence="5" id="KW-0670">Pyruvate</keyword>
<feature type="domain" description="Xylose isomerase-like TIM barrel" evidence="4">
    <location>
        <begin position="21"/>
        <end position="255"/>
    </location>
</feature>
<dbReference type="OrthoDB" id="9786584at2"/>
<feature type="active site" description="Proton donor/acceptor" evidence="3">
    <location>
        <position position="240"/>
    </location>
</feature>
<sequence>MPKFAANITMMFNEVPFPDRFEAAREAGFDAVEFLFPYEYSTSDLAARLADHQLKNALFNLPPGDWAAGERGIASLPGRDDEFRRSVDQAIAYAQALGTPSVHVMAGLIPDAAQKQQYHDIFLTRLEYAAAQCALHGITVLIEPINSRDMPHYFLSRQDQAHAIVDQVAAANLKVQMDFYHVQIMEGDIAMTFRKFQPNVGHIQIAGVPDRHEPDTGEVNYTYLFKLLDELDYKGWVGCEYRPAKGTLDGLGWLHTMTKA</sequence>
<dbReference type="InterPro" id="IPR013022">
    <property type="entry name" value="Xyl_isomerase-like_TIM-brl"/>
</dbReference>
<gene>
    <name evidence="5" type="ORF">H0A62_07170</name>
</gene>
<dbReference type="Pfam" id="PF01261">
    <property type="entry name" value="AP_endonuc_2"/>
    <property type="match status" value="1"/>
</dbReference>
<dbReference type="AlphaFoldDB" id="A0A853GZ48"/>
<protein>
    <submittedName>
        <fullName evidence="5">Hydroxypyruvate isomerase family protein</fullName>
    </submittedName>
</protein>
<dbReference type="Gene3D" id="3.20.20.150">
    <property type="entry name" value="Divalent-metal-dependent TIM barrel enzymes"/>
    <property type="match status" value="1"/>
</dbReference>
<evidence type="ECO:0000313" key="6">
    <source>
        <dbReference type="Proteomes" id="UP000554144"/>
    </source>
</evidence>
<dbReference type="InterPro" id="IPR036237">
    <property type="entry name" value="Xyl_isomerase-like_sf"/>
</dbReference>
<comment type="caution">
    <text evidence="5">The sequence shown here is derived from an EMBL/GenBank/DDBJ whole genome shotgun (WGS) entry which is preliminary data.</text>
</comment>
<name>A0A853GZ48_9BURK</name>
<evidence type="ECO:0000256" key="3">
    <source>
        <dbReference type="PIRSR" id="PIRSR006241-50"/>
    </source>
</evidence>
<evidence type="ECO:0000256" key="2">
    <source>
        <dbReference type="PIRNR" id="PIRNR006241"/>
    </source>
</evidence>
<feature type="active site" description="Proton donor/acceptor" evidence="3">
    <location>
        <position position="143"/>
    </location>
</feature>
<dbReference type="RefSeq" id="WP_130038983.1">
    <property type="nucleotide sequence ID" value="NZ_JACCEV010000002.1"/>
</dbReference>
<organism evidence="5 6">
    <name type="scientific">Pollutimonas harenae</name>
    <dbReference type="NCBI Taxonomy" id="657015"/>
    <lineage>
        <taxon>Bacteria</taxon>
        <taxon>Pseudomonadati</taxon>
        <taxon>Pseudomonadota</taxon>
        <taxon>Betaproteobacteria</taxon>
        <taxon>Burkholderiales</taxon>
        <taxon>Alcaligenaceae</taxon>
        <taxon>Pollutimonas</taxon>
    </lineage>
</organism>
<proteinExistence type="inferred from homology"/>
<keyword evidence="6" id="KW-1185">Reference proteome</keyword>
<dbReference type="FunFam" id="3.20.20.150:FF:000007">
    <property type="entry name" value="Hydroxypyruvate isomerase"/>
    <property type="match status" value="1"/>
</dbReference>